<dbReference type="InterPro" id="IPR019606">
    <property type="entry name" value="GerMN"/>
</dbReference>
<gene>
    <name evidence="3" type="ORF">JX360_10930</name>
</gene>
<keyword evidence="4" id="KW-1185">Reference proteome</keyword>
<proteinExistence type="predicted"/>
<keyword evidence="1" id="KW-1133">Transmembrane helix</keyword>
<evidence type="ECO:0000313" key="3">
    <source>
        <dbReference type="EMBL" id="MCJ2543415.1"/>
    </source>
</evidence>
<reference evidence="3" key="1">
    <citation type="submission" date="2021-02" db="EMBL/GenBank/DDBJ databases">
        <title>The CRISPR/cas machinery reduction and long-range gene transfer in the hot spring cyanobacterium Synechococcus.</title>
        <authorList>
            <person name="Dvorak P."/>
            <person name="Jahodarova E."/>
            <person name="Hasler P."/>
            <person name="Poulickova A."/>
        </authorList>
    </citation>
    <scope>NUCLEOTIDE SEQUENCE</scope>
    <source>
        <strain evidence="3">Rupite</strain>
    </source>
</reference>
<dbReference type="EMBL" id="JAFIRA010000027">
    <property type="protein sequence ID" value="MCJ2543415.1"/>
    <property type="molecule type" value="Genomic_DNA"/>
</dbReference>
<protein>
    <submittedName>
        <fullName evidence="3">GerMN domain-containing protein</fullName>
    </submittedName>
</protein>
<keyword evidence="1" id="KW-0812">Transmembrane</keyword>
<evidence type="ECO:0000313" key="4">
    <source>
        <dbReference type="Proteomes" id="UP000830835"/>
    </source>
</evidence>
<dbReference type="Pfam" id="PF10646">
    <property type="entry name" value="Germane"/>
    <property type="match status" value="1"/>
</dbReference>
<evidence type="ECO:0000259" key="2">
    <source>
        <dbReference type="SMART" id="SM00909"/>
    </source>
</evidence>
<feature type="domain" description="GerMN" evidence="2">
    <location>
        <begin position="87"/>
        <end position="173"/>
    </location>
</feature>
<feature type="transmembrane region" description="Helical" evidence="1">
    <location>
        <begin position="28"/>
        <end position="49"/>
    </location>
</feature>
<sequence length="208" mass="22484">MSHYGGRIAEFGSIGSAGRRSRPRRGTALQLGILGFLTGLGLMGGVWWYSIGPQQTLSVYWLTTADNAIYYVQQERTVRALDAQEGIRLALQELIAGPNDPQLSTAIPPETQVLDVRIEGNDIFLNFSPEFTQGGGSSMMMGRITQVLYTATSQNPDARVWISVEGRALEVLGGEGLIIDQPLTRASFVPSFQLPAEPDAEPAEVSAS</sequence>
<comment type="caution">
    <text evidence="3">The sequence shown here is derived from an EMBL/GenBank/DDBJ whole genome shotgun (WGS) entry which is preliminary data.</text>
</comment>
<dbReference type="RefSeq" id="WP_244350737.1">
    <property type="nucleotide sequence ID" value="NZ_JAFIRA010000027.1"/>
</dbReference>
<dbReference type="SMART" id="SM00909">
    <property type="entry name" value="Germane"/>
    <property type="match status" value="1"/>
</dbReference>
<keyword evidence="1" id="KW-0472">Membrane</keyword>
<name>A0ABT0CDL3_THEVL</name>
<evidence type="ECO:0000256" key="1">
    <source>
        <dbReference type="SAM" id="Phobius"/>
    </source>
</evidence>
<dbReference type="Proteomes" id="UP000830835">
    <property type="component" value="Unassembled WGS sequence"/>
</dbReference>
<accession>A0ABT0CDL3</accession>
<organism evidence="3 4">
    <name type="scientific">Thermostichus vulcanus str. 'Rupite'</name>
    <dbReference type="NCBI Taxonomy" id="2813851"/>
    <lineage>
        <taxon>Bacteria</taxon>
        <taxon>Bacillati</taxon>
        <taxon>Cyanobacteriota</taxon>
        <taxon>Cyanophyceae</taxon>
        <taxon>Thermostichales</taxon>
        <taxon>Thermostichaceae</taxon>
        <taxon>Thermostichus</taxon>
    </lineage>
</organism>